<accession>A0AAU7ZS48</accession>
<reference evidence="2" key="2">
    <citation type="journal article" date="2024" name="Environ. Microbiol.">
        <title>Genome analysis and description of Tunturibacter gen. nov. expands the diversity of Terriglobia in tundra soils.</title>
        <authorList>
            <person name="Messyasz A."/>
            <person name="Mannisto M.K."/>
            <person name="Kerkhof L.J."/>
            <person name="Haggblom M.M."/>
        </authorList>
    </citation>
    <scope>NUCLEOTIDE SEQUENCE</scope>
    <source>
        <strain evidence="2">X5P6</strain>
    </source>
</reference>
<reference evidence="2" key="1">
    <citation type="submission" date="2023-08" db="EMBL/GenBank/DDBJ databases">
        <authorList>
            <person name="Messyasz A."/>
            <person name="Mannisto M.K."/>
            <person name="Kerkhof L.J."/>
            <person name="Haggblom M."/>
        </authorList>
    </citation>
    <scope>NUCLEOTIDE SEQUENCE</scope>
    <source>
        <strain evidence="2">X5P6</strain>
    </source>
</reference>
<dbReference type="KEGG" id="tpsc:RBB77_02495"/>
<organism evidence="2">
    <name type="scientific">Tunturiibacter psychrotolerans</name>
    <dbReference type="NCBI Taxonomy" id="3069686"/>
    <lineage>
        <taxon>Bacteria</taxon>
        <taxon>Pseudomonadati</taxon>
        <taxon>Acidobacteriota</taxon>
        <taxon>Terriglobia</taxon>
        <taxon>Terriglobales</taxon>
        <taxon>Acidobacteriaceae</taxon>
        <taxon>Tunturiibacter</taxon>
    </lineage>
</organism>
<evidence type="ECO:0000256" key="1">
    <source>
        <dbReference type="SAM" id="SignalP"/>
    </source>
</evidence>
<gene>
    <name evidence="2" type="ORF">RBB77_02495</name>
</gene>
<feature type="chain" id="PRO_5043930353" evidence="1">
    <location>
        <begin position="22"/>
        <end position="162"/>
    </location>
</feature>
<dbReference type="EMBL" id="CP132942">
    <property type="protein sequence ID" value="XCB33776.1"/>
    <property type="molecule type" value="Genomic_DNA"/>
</dbReference>
<sequence>MGCRGFVIVVALGMAMPCAFAQSSPRGAVDSIPVVSVCDIVNNPLQFKGRLVVVRGQISTDLQQRDEFRVNQPSFGKACRSLSAKLQGPTDLAANSASGTFIGRVVVDTAVSRSNLLVGRWTESKIFFVIEKLSDVRDQQVWNGLVPVRRLYDSQSGSFVTP</sequence>
<name>A0AAU7ZS48_9BACT</name>
<evidence type="ECO:0000313" key="2">
    <source>
        <dbReference type="EMBL" id="XCB33776.1"/>
    </source>
</evidence>
<protein>
    <submittedName>
        <fullName evidence="2">Uncharacterized protein</fullName>
    </submittedName>
</protein>
<proteinExistence type="predicted"/>
<dbReference type="AlphaFoldDB" id="A0AAU7ZS48"/>
<dbReference type="RefSeq" id="WP_353064621.1">
    <property type="nucleotide sequence ID" value="NZ_CP132942.1"/>
</dbReference>
<feature type="signal peptide" evidence="1">
    <location>
        <begin position="1"/>
        <end position="21"/>
    </location>
</feature>
<keyword evidence="1" id="KW-0732">Signal</keyword>